<name>A0AAV8SBK9_9ROSI</name>
<evidence type="ECO:0000256" key="6">
    <source>
        <dbReference type="ARBA" id="ARBA00022918"/>
    </source>
</evidence>
<accession>A0AAV8SBK9</accession>
<evidence type="ECO:0000313" key="9">
    <source>
        <dbReference type="Proteomes" id="UP001159364"/>
    </source>
</evidence>
<evidence type="ECO:0000259" key="7">
    <source>
        <dbReference type="Pfam" id="PF17917"/>
    </source>
</evidence>
<dbReference type="GO" id="GO:0004519">
    <property type="term" value="F:endonuclease activity"/>
    <property type="evidence" value="ECO:0007669"/>
    <property type="project" value="UniProtKB-KW"/>
</dbReference>
<evidence type="ECO:0000256" key="5">
    <source>
        <dbReference type="ARBA" id="ARBA00022801"/>
    </source>
</evidence>
<dbReference type="GO" id="GO:0003964">
    <property type="term" value="F:RNA-directed DNA polymerase activity"/>
    <property type="evidence" value="ECO:0007669"/>
    <property type="project" value="UniProtKB-KW"/>
</dbReference>
<dbReference type="InterPro" id="IPR041373">
    <property type="entry name" value="RT_RNaseH"/>
</dbReference>
<reference evidence="8 9" key="1">
    <citation type="submission" date="2021-09" db="EMBL/GenBank/DDBJ databases">
        <title>Genomic insights and catalytic innovation underlie evolution of tropane alkaloids biosynthesis.</title>
        <authorList>
            <person name="Wang Y.-J."/>
            <person name="Tian T."/>
            <person name="Huang J.-P."/>
            <person name="Huang S.-X."/>
        </authorList>
    </citation>
    <scope>NUCLEOTIDE SEQUENCE [LARGE SCALE GENOMIC DNA]</scope>
    <source>
        <strain evidence="8">KIB-2018</strain>
        <tissue evidence="8">Leaf</tissue>
    </source>
</reference>
<keyword evidence="1" id="KW-0808">Transferase</keyword>
<organism evidence="8 9">
    <name type="scientific">Erythroxylum novogranatense</name>
    <dbReference type="NCBI Taxonomy" id="1862640"/>
    <lineage>
        <taxon>Eukaryota</taxon>
        <taxon>Viridiplantae</taxon>
        <taxon>Streptophyta</taxon>
        <taxon>Embryophyta</taxon>
        <taxon>Tracheophyta</taxon>
        <taxon>Spermatophyta</taxon>
        <taxon>Magnoliopsida</taxon>
        <taxon>eudicotyledons</taxon>
        <taxon>Gunneridae</taxon>
        <taxon>Pentapetalae</taxon>
        <taxon>rosids</taxon>
        <taxon>fabids</taxon>
        <taxon>Malpighiales</taxon>
        <taxon>Erythroxylaceae</taxon>
        <taxon>Erythroxylum</taxon>
    </lineage>
</organism>
<dbReference type="SUPFAM" id="SSF56672">
    <property type="entry name" value="DNA/RNA polymerases"/>
    <property type="match status" value="1"/>
</dbReference>
<keyword evidence="5" id="KW-0378">Hydrolase</keyword>
<keyword evidence="9" id="KW-1185">Reference proteome</keyword>
<dbReference type="AlphaFoldDB" id="A0AAV8SBK9"/>
<proteinExistence type="predicted"/>
<gene>
    <name evidence="8" type="ORF">K2173_025482</name>
</gene>
<dbReference type="GO" id="GO:0016787">
    <property type="term" value="F:hydrolase activity"/>
    <property type="evidence" value="ECO:0007669"/>
    <property type="project" value="UniProtKB-KW"/>
</dbReference>
<comment type="caution">
    <text evidence="8">The sequence shown here is derived from an EMBL/GenBank/DDBJ whole genome shotgun (WGS) entry which is preliminary data.</text>
</comment>
<evidence type="ECO:0000256" key="3">
    <source>
        <dbReference type="ARBA" id="ARBA00022722"/>
    </source>
</evidence>
<dbReference type="Proteomes" id="UP001159364">
    <property type="component" value="Linkage Group LG12"/>
</dbReference>
<keyword evidence="3" id="KW-0540">Nuclease</keyword>
<protein>
    <recommendedName>
        <fullName evidence="7">Reverse transcriptase RNase H-like domain-containing protein</fullName>
    </recommendedName>
</protein>
<dbReference type="Pfam" id="PF17917">
    <property type="entry name" value="RT_RNaseH"/>
    <property type="match status" value="1"/>
</dbReference>
<dbReference type="InterPro" id="IPR043502">
    <property type="entry name" value="DNA/RNA_pol_sf"/>
</dbReference>
<keyword evidence="2" id="KW-0548">Nucleotidyltransferase</keyword>
<evidence type="ECO:0000313" key="8">
    <source>
        <dbReference type="EMBL" id="KAJ8749438.1"/>
    </source>
</evidence>
<dbReference type="EMBL" id="JAIWQS010000012">
    <property type="protein sequence ID" value="KAJ8749438.1"/>
    <property type="molecule type" value="Genomic_DNA"/>
</dbReference>
<keyword evidence="6" id="KW-0695">RNA-directed DNA polymerase</keyword>
<dbReference type="Gene3D" id="3.10.10.10">
    <property type="entry name" value="HIV Type 1 Reverse Transcriptase, subunit A, domain 1"/>
    <property type="match status" value="1"/>
</dbReference>
<dbReference type="PANTHER" id="PTHR35046:SF9">
    <property type="entry name" value="RNA-DIRECTED DNA POLYMERASE"/>
    <property type="match status" value="1"/>
</dbReference>
<sequence length="368" mass="41721">MIRANIEEDAEATMARFLSGLNREIANVEYTDVFPEEMPNGLPPLRGIEHQIDFIPGAQIPNRPAYRSNPEETKELQRQVDELLEKGHMRESFSPCVVPVLLVPKKDGTWRMCCTFCIDQLVFLGFVVSSRGVAVDSEKVKAIQDWPTPKSASEENKPVAYFSEKLSGAQLSYPTYDKELYAVVRALEVWQHYLQPREFYKQGKENVVADALSRRYSLVTTLSSQLLGFEQLKELCASDNDFAFVYIACEHAAFQKFYRHDGYLFRDSRTNLFEEGGTDVSKGMDDNVHGGLDLKRCLRDQGQGRELSIPIGPMTRARAKRIKETLYAHVGSLMEDMQHANPIGGELFGSQLKWIHLTQVFGSDMHVA</sequence>
<feature type="domain" description="Reverse transcriptase RNase H-like" evidence="7">
    <location>
        <begin position="153"/>
        <end position="199"/>
    </location>
</feature>
<dbReference type="PANTHER" id="PTHR35046">
    <property type="entry name" value="ZINC KNUCKLE (CCHC-TYPE) FAMILY PROTEIN"/>
    <property type="match status" value="1"/>
</dbReference>
<evidence type="ECO:0000256" key="2">
    <source>
        <dbReference type="ARBA" id="ARBA00022695"/>
    </source>
</evidence>
<evidence type="ECO:0000256" key="4">
    <source>
        <dbReference type="ARBA" id="ARBA00022759"/>
    </source>
</evidence>
<evidence type="ECO:0000256" key="1">
    <source>
        <dbReference type="ARBA" id="ARBA00022679"/>
    </source>
</evidence>
<keyword evidence="4" id="KW-0255">Endonuclease</keyword>